<keyword evidence="9" id="KW-1185">Reference proteome</keyword>
<gene>
    <name evidence="8" type="ORF">FAZ98_15940</name>
</gene>
<dbReference type="KEGG" id="pacs:FAZ98_15940"/>
<dbReference type="SMART" id="SM00382">
    <property type="entry name" value="AAA"/>
    <property type="match status" value="2"/>
</dbReference>
<sequence>MSTLASMKPLPSRGGALGIEVLGASKRFGAFRALEDVTLKVRPGTVHALLGENGAGKSTLVKGLVGYGLLDGGQLVADGREVRIASPRDAQALGIGMVYQHFTLAAGLSVEENLLLARGSLPWKVDWDAERNALDAFMRGMPFRLPLDAPVSGLAAGEKQKLEILKQLYLRQRLLILDEPTSVLTPQEADEVLGLMRDLATRGELTVLMITHKFREVMAYADDVTVLRKGRLVGSCAVRDTDRDRLATWMMGGDSSADARATAGIDAQRAARKPLAANAPVALELAKLTVVDDRGHAAVREASLAVRSGEILGLAGVSGNGQKELVEALVGQRRVQSGAMRVKGEAYRATREAMTRLSVFALPEEPLRNACVAAMSVAENLALRDFDRAPLRAGGWRLNRRALRERARQRIAEFNVRPPLPERAIGTLSGGNVQRAVLARELGQAVDVLIVANPVFGLDFASVADIHARLLAARDAGAAVLLVSEDLDELLELADRIAVIAEGRLVFETAVENADRVVLGRHMAGHGDDRQPEAAVPAAAFHGA</sequence>
<reference evidence="8 9" key="1">
    <citation type="submission" date="2019-12" db="EMBL/GenBank/DDBJ databases">
        <title>Paraburkholderia acidiphila 7Q-K02 sp. nov and Paraburkholderia acidisoli DHF22 sp. nov., two strains isolated from forest soil.</title>
        <authorList>
            <person name="Gao Z."/>
            <person name="Qiu L."/>
        </authorList>
    </citation>
    <scope>NUCLEOTIDE SEQUENCE [LARGE SCALE GENOMIC DNA]</scope>
    <source>
        <strain evidence="8 9">DHF22</strain>
    </source>
</reference>
<evidence type="ECO:0000313" key="9">
    <source>
        <dbReference type="Proteomes" id="UP000433577"/>
    </source>
</evidence>
<keyword evidence="6 8" id="KW-0067">ATP-binding</keyword>
<keyword evidence="1" id="KW-1003">Cell membrane</keyword>
<dbReference type="CDD" id="cd03216">
    <property type="entry name" value="ABC_Carb_Monos_I"/>
    <property type="match status" value="1"/>
</dbReference>
<evidence type="ECO:0000313" key="8">
    <source>
        <dbReference type="EMBL" id="QGZ63292.1"/>
    </source>
</evidence>
<dbReference type="Pfam" id="PF00005">
    <property type="entry name" value="ABC_tran"/>
    <property type="match status" value="2"/>
</dbReference>
<dbReference type="OrthoDB" id="9776369at2"/>
<keyword evidence="2" id="KW-0997">Cell inner membrane</keyword>
<dbReference type="PROSITE" id="PS00211">
    <property type="entry name" value="ABC_TRANSPORTER_1"/>
    <property type="match status" value="1"/>
</dbReference>
<dbReference type="Proteomes" id="UP000433577">
    <property type="component" value="Chromosome 2"/>
</dbReference>
<keyword evidence="2" id="KW-0472">Membrane</keyword>
<dbReference type="Gene3D" id="3.40.50.300">
    <property type="entry name" value="P-loop containing nucleotide triphosphate hydrolases"/>
    <property type="match status" value="2"/>
</dbReference>
<organism evidence="8 9">
    <name type="scientific">Paraburkholderia acidisoli</name>
    <dbReference type="NCBI Taxonomy" id="2571748"/>
    <lineage>
        <taxon>Bacteria</taxon>
        <taxon>Pseudomonadati</taxon>
        <taxon>Pseudomonadota</taxon>
        <taxon>Betaproteobacteria</taxon>
        <taxon>Burkholderiales</taxon>
        <taxon>Burkholderiaceae</taxon>
        <taxon>Paraburkholderia</taxon>
    </lineage>
</organism>
<dbReference type="PANTHER" id="PTHR43790">
    <property type="entry name" value="CARBOHYDRATE TRANSPORT ATP-BINDING PROTEIN MG119-RELATED"/>
    <property type="match status" value="1"/>
</dbReference>
<protein>
    <submittedName>
        <fullName evidence="8">ATP-binding cassette domain-containing protein</fullName>
    </submittedName>
</protein>
<evidence type="ECO:0000256" key="2">
    <source>
        <dbReference type="ARBA" id="ARBA00022519"/>
    </source>
</evidence>
<dbReference type="EMBL" id="CP046914">
    <property type="protein sequence ID" value="QGZ63292.1"/>
    <property type="molecule type" value="Genomic_DNA"/>
</dbReference>
<evidence type="ECO:0000256" key="6">
    <source>
        <dbReference type="ARBA" id="ARBA00022840"/>
    </source>
</evidence>
<dbReference type="GO" id="GO:0005524">
    <property type="term" value="F:ATP binding"/>
    <property type="evidence" value="ECO:0007669"/>
    <property type="project" value="UniProtKB-KW"/>
</dbReference>
<evidence type="ECO:0000259" key="7">
    <source>
        <dbReference type="PROSITE" id="PS50893"/>
    </source>
</evidence>
<feature type="domain" description="ABC transporter" evidence="7">
    <location>
        <begin position="283"/>
        <end position="527"/>
    </location>
</feature>
<dbReference type="InterPro" id="IPR003439">
    <property type="entry name" value="ABC_transporter-like_ATP-bd"/>
</dbReference>
<dbReference type="AlphaFoldDB" id="A0A7Z2JFC8"/>
<keyword evidence="3" id="KW-0813">Transport</keyword>
<evidence type="ECO:0000256" key="3">
    <source>
        <dbReference type="ARBA" id="ARBA00022597"/>
    </source>
</evidence>
<keyword evidence="5" id="KW-0547">Nucleotide-binding</keyword>
<dbReference type="RefSeq" id="WP_158952285.1">
    <property type="nucleotide sequence ID" value="NZ_CP046914.1"/>
</dbReference>
<dbReference type="InterPro" id="IPR003593">
    <property type="entry name" value="AAA+_ATPase"/>
</dbReference>
<dbReference type="InterPro" id="IPR017871">
    <property type="entry name" value="ABC_transporter-like_CS"/>
</dbReference>
<dbReference type="GO" id="GO:0016887">
    <property type="term" value="F:ATP hydrolysis activity"/>
    <property type="evidence" value="ECO:0007669"/>
    <property type="project" value="InterPro"/>
</dbReference>
<name>A0A7Z2JFC8_9BURK</name>
<dbReference type="PANTHER" id="PTHR43790:SF4">
    <property type="entry name" value="GUANOSINE IMPORT ATP-BINDING PROTEIN NUPO"/>
    <property type="match status" value="1"/>
</dbReference>
<dbReference type="PROSITE" id="PS50893">
    <property type="entry name" value="ABC_TRANSPORTER_2"/>
    <property type="match status" value="2"/>
</dbReference>
<accession>A0A7Z2JFC8</accession>
<evidence type="ECO:0000256" key="5">
    <source>
        <dbReference type="ARBA" id="ARBA00022741"/>
    </source>
</evidence>
<evidence type="ECO:0000256" key="4">
    <source>
        <dbReference type="ARBA" id="ARBA00022737"/>
    </source>
</evidence>
<dbReference type="CDD" id="cd03215">
    <property type="entry name" value="ABC_Carb_Monos_II"/>
    <property type="match status" value="1"/>
</dbReference>
<keyword evidence="3" id="KW-0762">Sugar transport</keyword>
<keyword evidence="4" id="KW-0677">Repeat</keyword>
<feature type="domain" description="ABC transporter" evidence="7">
    <location>
        <begin position="19"/>
        <end position="254"/>
    </location>
</feature>
<dbReference type="InterPro" id="IPR027417">
    <property type="entry name" value="P-loop_NTPase"/>
</dbReference>
<dbReference type="InterPro" id="IPR050107">
    <property type="entry name" value="ABC_carbohydrate_import_ATPase"/>
</dbReference>
<proteinExistence type="predicted"/>
<evidence type="ECO:0000256" key="1">
    <source>
        <dbReference type="ARBA" id="ARBA00022475"/>
    </source>
</evidence>
<dbReference type="SUPFAM" id="SSF52540">
    <property type="entry name" value="P-loop containing nucleoside triphosphate hydrolases"/>
    <property type="match status" value="2"/>
</dbReference>